<dbReference type="Pfam" id="PF18911">
    <property type="entry name" value="PKD_4"/>
    <property type="match status" value="5"/>
</dbReference>
<dbReference type="InterPro" id="IPR011044">
    <property type="entry name" value="Quino_amine_DH_bsu"/>
</dbReference>
<dbReference type="GO" id="GO:0031410">
    <property type="term" value="C:cytoplasmic vesicle"/>
    <property type="evidence" value="ECO:0007669"/>
    <property type="project" value="TreeGrafter"/>
</dbReference>
<feature type="domain" description="PKD" evidence="9">
    <location>
        <begin position="1611"/>
        <end position="1692"/>
    </location>
</feature>
<dbReference type="Gene3D" id="2.60.40.10">
    <property type="entry name" value="Immunoglobulins"/>
    <property type="match status" value="6"/>
</dbReference>
<dbReference type="Pfam" id="PF13385">
    <property type="entry name" value="Laminin_G_3"/>
    <property type="match status" value="3"/>
</dbReference>
<dbReference type="CDD" id="cd00063">
    <property type="entry name" value="FN3"/>
    <property type="match status" value="1"/>
</dbReference>
<dbReference type="GO" id="GO:0016020">
    <property type="term" value="C:membrane"/>
    <property type="evidence" value="ECO:0007669"/>
    <property type="project" value="TreeGrafter"/>
</dbReference>
<keyword evidence="6" id="KW-0119">Carbohydrate metabolism</keyword>
<dbReference type="SMART" id="SM00060">
    <property type="entry name" value="FN3"/>
    <property type="match status" value="1"/>
</dbReference>
<gene>
    <name evidence="11" type="ORF">SAMN03159343_0864</name>
</gene>
<keyword evidence="3" id="KW-1015">Disulfide bond</keyword>
<feature type="compositionally biased region" description="Low complexity" evidence="7">
    <location>
        <begin position="1510"/>
        <end position="1521"/>
    </location>
</feature>
<evidence type="ECO:0000313" key="12">
    <source>
        <dbReference type="Proteomes" id="UP000198981"/>
    </source>
</evidence>
<keyword evidence="2 8" id="KW-0732">Signal</keyword>
<feature type="domain" description="PKD" evidence="9">
    <location>
        <begin position="1526"/>
        <end position="1608"/>
    </location>
</feature>
<dbReference type="STRING" id="1960309.SAMN03159343_0864"/>
<feature type="chain" id="PRO_5039586917" evidence="8">
    <location>
        <begin position="29"/>
        <end position="1910"/>
    </location>
</feature>
<dbReference type="SMART" id="SM00560">
    <property type="entry name" value="LamGL"/>
    <property type="match status" value="3"/>
</dbReference>
<evidence type="ECO:0000259" key="10">
    <source>
        <dbReference type="PROSITE" id="PS50853"/>
    </source>
</evidence>
<evidence type="ECO:0000256" key="2">
    <source>
        <dbReference type="ARBA" id="ARBA00022729"/>
    </source>
</evidence>
<dbReference type="Pfam" id="PF12768">
    <property type="entry name" value="Rax2"/>
    <property type="match status" value="1"/>
</dbReference>
<dbReference type="CDD" id="cd00110">
    <property type="entry name" value="LamG"/>
    <property type="match status" value="2"/>
</dbReference>
<evidence type="ECO:0000256" key="3">
    <source>
        <dbReference type="ARBA" id="ARBA00023157"/>
    </source>
</evidence>
<dbReference type="CDD" id="cd00146">
    <property type="entry name" value="PKD"/>
    <property type="match status" value="5"/>
</dbReference>
<feature type="domain" description="PKD" evidence="9">
    <location>
        <begin position="1354"/>
        <end position="1435"/>
    </location>
</feature>
<dbReference type="SUPFAM" id="SSF50969">
    <property type="entry name" value="YVTN repeat-like/Quinoprotein amine dehydrogenase"/>
    <property type="match status" value="1"/>
</dbReference>
<evidence type="ECO:0000256" key="1">
    <source>
        <dbReference type="ARBA" id="ARBA00004316"/>
    </source>
</evidence>
<dbReference type="InterPro" id="IPR013783">
    <property type="entry name" value="Ig-like_fold"/>
</dbReference>
<dbReference type="Gene3D" id="2.60.120.200">
    <property type="match status" value="3"/>
</dbReference>
<dbReference type="SMART" id="SM00089">
    <property type="entry name" value="PKD"/>
    <property type="match status" value="5"/>
</dbReference>
<feature type="compositionally biased region" description="Low complexity" evidence="7">
    <location>
        <begin position="618"/>
        <end position="630"/>
    </location>
</feature>
<accession>A0A1G4XFT8</accession>
<evidence type="ECO:0000256" key="5">
    <source>
        <dbReference type="ARBA" id="ARBA00023295"/>
    </source>
</evidence>
<feature type="signal peptide" evidence="8">
    <location>
        <begin position="1"/>
        <end position="28"/>
    </location>
</feature>
<feature type="region of interest" description="Disordered" evidence="7">
    <location>
        <begin position="1509"/>
        <end position="1534"/>
    </location>
</feature>
<feature type="domain" description="PKD" evidence="9">
    <location>
        <begin position="1268"/>
        <end position="1356"/>
    </location>
</feature>
<dbReference type="PROSITE" id="PS50093">
    <property type="entry name" value="PKD"/>
    <property type="match status" value="5"/>
</dbReference>
<dbReference type="OrthoDB" id="9802683at2"/>
<dbReference type="Proteomes" id="UP000198981">
    <property type="component" value="Unassembled WGS sequence"/>
</dbReference>
<dbReference type="InterPro" id="IPR001791">
    <property type="entry name" value="Laminin_G"/>
</dbReference>
<dbReference type="InterPro" id="IPR029865">
    <property type="entry name" value="KIAA0319-like"/>
</dbReference>
<dbReference type="GO" id="GO:0016798">
    <property type="term" value="F:hydrolase activity, acting on glycosyl bonds"/>
    <property type="evidence" value="ECO:0007669"/>
    <property type="project" value="UniProtKB-KW"/>
</dbReference>
<feature type="region of interest" description="Disordered" evidence="7">
    <location>
        <begin position="1335"/>
        <end position="1357"/>
    </location>
</feature>
<sequence>MGTTALPGAFRAAAAGLLAAALSIGVLAGAPTPARADTAPVADAAGYTPPQTVTADSLPTTQVNGVVWDQAVVGDTVYVAGRFSTARPAGAAAGTNEVSRNNLLAYNLRTGVLVSSFNPNLNAQAYSLAVSPDKRTLYVGGEFTRVGSVTRNRIAAFDVASGSLTSFAPSVSGVVKALGVTDSAVYLGGTVSAVGGVSRTRLAAVTPAGALLGWAPVPGVGPTSGNRLPPELGGNTRNSQTSNEVKSLVITNGGSQVVVSGHFYTLNGQAASGVGALDATTGATNPFEMGTLITNQGVNSAIYSLSTDAAGSTVYGTGYDYYGPGNLEGSFAATATGGTLQWVNSCLGDTYSSVPFNGALYMAGHPHNCDFISGFPEQDPRVSKYATAVSLTPQGTNRYNGWGGRPAPQELHWFPDVNVGSITGAYQAGWDITASGDYLLYGGEFTRAGGTGQQGLVRYAMPNVAPKKVGPVSDAGITPTALSVAAGSVRVTWTSAYDNDNANLTYRVFRSDKPSTPVFETTAASVWWNRPTLGFVDRNVTAGTSYTYRVTVVDPDGNSVTRGSATVRASSATLPAYSQRVLADGATGYWPLESVNGTTSYDYVGLNDVVTAGGLTQSDGSPTTTTSLTGDGTGAARGTMGGSGAAQQAPNTFSLELWFSTTSPSGRLAGFGDRATGENDNYDRHIYLDGSGHLVFGIWTGRAETIRTTQAVNDGQWHHVVAEMSPEGQTLYVDGVKVGTDRRVTVGQDYRGFWQLGTGRGWADRLEFSGQLAQAAVYPTALTTAQVRDHYTATGRTLTTAPAPSDAYGAAVVADEPSLFWRLGESGGQDSAADLSGNGNSGSYRGDVVRGQAGVPLVGVTGGTAADLDNRFGYVVANNRSENPTTFSVESWFSTTSTQGGRIVGFGSTQDQWSNNYDRFVYMFSDGRLRFGVWGPGEQVIDTPRAYNDGDWHQVVATFGAGGMALYVDGQLVGSGPGSSVDAYDGYWRVGSDNMWGGANTQSLDGLVDEFSVFDKVLTPAQVSAHWTAAGQASPTPSKPADAYGAAVYDSVPRLFWRMDDATGSTTAAAAAPGGGRGTYTGGPTLAVAGPPLVGTTANTAVTFDGVDDGLYSRTQVNNPLVFSTELWFQTTTTRGGKLIGFGTNQSGGSGGYDRHVYLEPSGQLTFGTWTGQTNTITSPAAYNDGKWHQVTATMGPDGMALYVDGNLVGTNPNTGAQDYAGYWRVGGDNSWSGDPYVAATIDEAAVYDRALPATEVAAHFRASGLGPDATPVSRFTATADGMEVTFDGSTSSDVEGPIAGYSWDFGDGSTSTGTPVSHRYETAGDHEVTLTVTDSKGQTSTSTQTVTTTAPPPNRAPTAAFTATATGLGLAVDGTGSTDSDGTVASWTWEFGDGTTQVGRTATHTYASPGTYPVRLTVADDDGATASTTQSVTVVTPNQAPTAVIGQPTAADLVVTLDGRGSSDADGTVAVYAWEFGDGSTGTGAQTSHTYTAGGTYTVRLTVTDDDGATGTTTTDVTVAPAPPANVAPTAGLTATTSDRTVSVDGSSSTDTDGRVVSWAWNFGDGATATGATATHAYATAGTYTVTLTVTDDKGATATATRDVTATDPPNRAPSAGVTVSGSALTVAVDGRSSSDPDGTVASWAWSFGDGGTATGSQASHTYATPGTYTVTLTVTDDGGATGSTTREVTVAPASPTVRASDAFGRTVNGGLGNADLGGTWVATYGAARLSVTPGTAQLAMTSPTNQTGAYLQGVSSTAVDVRTSVSLSGAVTGGGTTVYVAGRRVGLNQEYRLRLRYQANGAVGLAVTRLAGSASETVLGSEVTLPGRYTAGQVLQVSLRVTGTGTTTISGSVWADGDAAPTAPMISRTDTTASLQAAGSVGLTAYLSGSATSGTVARFGALTVTDVP</sequence>
<organism evidence="11 12">
    <name type="scientific">Klenkia marina</name>
    <dbReference type="NCBI Taxonomy" id="1960309"/>
    <lineage>
        <taxon>Bacteria</taxon>
        <taxon>Bacillati</taxon>
        <taxon>Actinomycetota</taxon>
        <taxon>Actinomycetes</taxon>
        <taxon>Geodermatophilales</taxon>
        <taxon>Geodermatophilaceae</taxon>
        <taxon>Klenkia</taxon>
    </lineage>
</organism>
<dbReference type="InterPro" id="IPR013320">
    <property type="entry name" value="ConA-like_dom_sf"/>
</dbReference>
<proteinExistence type="predicted"/>
<feature type="domain" description="Fibronectin type-III" evidence="10">
    <location>
        <begin position="475"/>
        <end position="572"/>
    </location>
</feature>
<keyword evidence="6" id="KW-0624">Polysaccharide degradation</keyword>
<comment type="subcellular location">
    <subcellularLocation>
        <location evidence="1">Cell projection</location>
    </subcellularLocation>
</comment>
<evidence type="ECO:0000313" key="11">
    <source>
        <dbReference type="EMBL" id="SCX40031.1"/>
    </source>
</evidence>
<dbReference type="RefSeq" id="WP_092799904.1">
    <property type="nucleotide sequence ID" value="NZ_FMUH01000001.1"/>
</dbReference>
<dbReference type="InterPro" id="IPR003961">
    <property type="entry name" value="FN3_dom"/>
</dbReference>
<dbReference type="InterPro" id="IPR024982">
    <property type="entry name" value="Rax2-like_C"/>
</dbReference>
<evidence type="ECO:0000256" key="8">
    <source>
        <dbReference type="SAM" id="SignalP"/>
    </source>
</evidence>
<feature type="domain" description="PKD" evidence="9">
    <location>
        <begin position="1441"/>
        <end position="1520"/>
    </location>
</feature>
<keyword evidence="12" id="KW-1185">Reference proteome</keyword>
<dbReference type="SUPFAM" id="SSF49299">
    <property type="entry name" value="PKD domain"/>
    <property type="match status" value="5"/>
</dbReference>
<protein>
    <submittedName>
        <fullName evidence="11">PKD repeat-containing protein</fullName>
    </submittedName>
</protein>
<evidence type="ECO:0000256" key="6">
    <source>
        <dbReference type="ARBA" id="ARBA00023326"/>
    </source>
</evidence>
<keyword evidence="4" id="KW-0966">Cell projection</keyword>
<dbReference type="SUPFAM" id="SSF49265">
    <property type="entry name" value="Fibronectin type III"/>
    <property type="match status" value="1"/>
</dbReference>
<reference evidence="12" key="1">
    <citation type="submission" date="2016-10" db="EMBL/GenBank/DDBJ databases">
        <authorList>
            <person name="Varghese N."/>
            <person name="Submissions S."/>
        </authorList>
    </citation>
    <scope>NUCLEOTIDE SEQUENCE [LARGE SCALE GENOMIC DNA]</scope>
    <source>
        <strain evidence="12">DSM 45722</strain>
    </source>
</reference>
<dbReference type="GO" id="GO:0042995">
    <property type="term" value="C:cell projection"/>
    <property type="evidence" value="ECO:0007669"/>
    <property type="project" value="UniProtKB-SubCell"/>
</dbReference>
<feature type="region of interest" description="Disordered" evidence="7">
    <location>
        <begin position="615"/>
        <end position="646"/>
    </location>
</feature>
<dbReference type="InterPro" id="IPR036116">
    <property type="entry name" value="FN3_sf"/>
</dbReference>
<dbReference type="EMBL" id="FMUH01000001">
    <property type="protein sequence ID" value="SCX40031.1"/>
    <property type="molecule type" value="Genomic_DNA"/>
</dbReference>
<dbReference type="InterPro" id="IPR022409">
    <property type="entry name" value="PKD/Chitinase_dom"/>
</dbReference>
<keyword evidence="5" id="KW-0326">Glycosidase</keyword>
<dbReference type="InterPro" id="IPR006558">
    <property type="entry name" value="LamG-like"/>
</dbReference>
<evidence type="ECO:0000259" key="9">
    <source>
        <dbReference type="PROSITE" id="PS50093"/>
    </source>
</evidence>
<dbReference type="SUPFAM" id="SSF49899">
    <property type="entry name" value="Concanavalin A-like lectins/glucanases"/>
    <property type="match status" value="3"/>
</dbReference>
<feature type="compositionally biased region" description="Gly residues" evidence="7">
    <location>
        <begin position="631"/>
        <end position="644"/>
    </location>
</feature>
<dbReference type="GO" id="GO:0000272">
    <property type="term" value="P:polysaccharide catabolic process"/>
    <property type="evidence" value="ECO:0007669"/>
    <property type="project" value="UniProtKB-KW"/>
</dbReference>
<name>A0A1G4XFT8_9ACTN</name>
<dbReference type="InterPro" id="IPR000601">
    <property type="entry name" value="PKD_dom"/>
</dbReference>
<dbReference type="InterPro" id="IPR035986">
    <property type="entry name" value="PKD_dom_sf"/>
</dbReference>
<feature type="compositionally biased region" description="Low complexity" evidence="7">
    <location>
        <begin position="1339"/>
        <end position="1350"/>
    </location>
</feature>
<dbReference type="PANTHER" id="PTHR46182:SF2">
    <property type="entry name" value="FI19480P1"/>
    <property type="match status" value="1"/>
</dbReference>
<keyword evidence="5" id="KW-0378">Hydrolase</keyword>
<dbReference type="PROSITE" id="PS50853">
    <property type="entry name" value="FN3"/>
    <property type="match status" value="1"/>
</dbReference>
<dbReference type="PANTHER" id="PTHR46182">
    <property type="entry name" value="FI19480P1"/>
    <property type="match status" value="1"/>
</dbReference>
<evidence type="ECO:0000256" key="7">
    <source>
        <dbReference type="SAM" id="MobiDB-lite"/>
    </source>
</evidence>
<evidence type="ECO:0000256" key="4">
    <source>
        <dbReference type="ARBA" id="ARBA00023273"/>
    </source>
</evidence>